<dbReference type="EMBL" id="GBRH01165534">
    <property type="protein sequence ID" value="JAE32362.1"/>
    <property type="molecule type" value="Transcribed_RNA"/>
</dbReference>
<sequence>MSFLADTFRGNTFLVG</sequence>
<proteinExistence type="predicted"/>
<reference evidence="1" key="2">
    <citation type="journal article" date="2015" name="Data Brief">
        <title>Shoot transcriptome of the giant reed, Arundo donax.</title>
        <authorList>
            <person name="Barrero R.A."/>
            <person name="Guerrero F.D."/>
            <person name="Moolhuijzen P."/>
            <person name="Goolsby J.A."/>
            <person name="Tidwell J."/>
            <person name="Bellgard S.E."/>
            <person name="Bellgard M.I."/>
        </authorList>
    </citation>
    <scope>NUCLEOTIDE SEQUENCE</scope>
    <source>
        <tissue evidence="1">Shoot tissue taken approximately 20 cm above the soil surface</tissue>
    </source>
</reference>
<evidence type="ECO:0000313" key="1">
    <source>
        <dbReference type="EMBL" id="JAE32362.1"/>
    </source>
</evidence>
<name>A0A0A9H6J0_ARUDO</name>
<dbReference type="AlphaFoldDB" id="A0A0A9H6J0"/>
<reference evidence="1" key="1">
    <citation type="submission" date="2014-09" db="EMBL/GenBank/DDBJ databases">
        <authorList>
            <person name="Magalhaes I.L.F."/>
            <person name="Oliveira U."/>
            <person name="Santos F.R."/>
            <person name="Vidigal T.H.D.A."/>
            <person name="Brescovit A.D."/>
            <person name="Santos A.J."/>
        </authorList>
    </citation>
    <scope>NUCLEOTIDE SEQUENCE</scope>
    <source>
        <tissue evidence="1">Shoot tissue taken approximately 20 cm above the soil surface</tissue>
    </source>
</reference>
<protein>
    <submittedName>
        <fullName evidence="1">Uncharacterized protein</fullName>
    </submittedName>
</protein>
<organism evidence="1">
    <name type="scientific">Arundo donax</name>
    <name type="common">Giant reed</name>
    <name type="synonym">Donax arundinaceus</name>
    <dbReference type="NCBI Taxonomy" id="35708"/>
    <lineage>
        <taxon>Eukaryota</taxon>
        <taxon>Viridiplantae</taxon>
        <taxon>Streptophyta</taxon>
        <taxon>Embryophyta</taxon>
        <taxon>Tracheophyta</taxon>
        <taxon>Spermatophyta</taxon>
        <taxon>Magnoliopsida</taxon>
        <taxon>Liliopsida</taxon>
        <taxon>Poales</taxon>
        <taxon>Poaceae</taxon>
        <taxon>PACMAD clade</taxon>
        <taxon>Arundinoideae</taxon>
        <taxon>Arundineae</taxon>
        <taxon>Arundo</taxon>
    </lineage>
</organism>
<accession>A0A0A9H6J0</accession>